<accession>A0A1B6LY77</accession>
<evidence type="ECO:0000313" key="2">
    <source>
        <dbReference type="EMBL" id="JAT28560.1"/>
    </source>
</evidence>
<feature type="non-terminal residue" evidence="2">
    <location>
        <position position="1"/>
    </location>
</feature>
<proteinExistence type="predicted"/>
<organism evidence="2">
    <name type="scientific">Graphocephala atropunctata</name>
    <dbReference type="NCBI Taxonomy" id="36148"/>
    <lineage>
        <taxon>Eukaryota</taxon>
        <taxon>Metazoa</taxon>
        <taxon>Ecdysozoa</taxon>
        <taxon>Arthropoda</taxon>
        <taxon>Hexapoda</taxon>
        <taxon>Insecta</taxon>
        <taxon>Pterygota</taxon>
        <taxon>Neoptera</taxon>
        <taxon>Paraneoptera</taxon>
        <taxon>Hemiptera</taxon>
        <taxon>Auchenorrhyncha</taxon>
        <taxon>Membracoidea</taxon>
        <taxon>Cicadellidae</taxon>
        <taxon>Cicadellinae</taxon>
        <taxon>Cicadellini</taxon>
        <taxon>Graphocephala</taxon>
    </lineage>
</organism>
<dbReference type="AlphaFoldDB" id="A0A1B6LY77"/>
<sequence>KETKSQTVIKCTACIIKTQTKDKVEKKLKVKLSSNVLPASSKPRKKKSTNNNDESIKTPTKGKVEKKLKVKLPLRKKSLDQSQTLQKKQSLSPRFTKNKTATPKSSKSASKK</sequence>
<dbReference type="EMBL" id="GEBQ01011417">
    <property type="protein sequence ID" value="JAT28560.1"/>
    <property type="molecule type" value="Transcribed_RNA"/>
</dbReference>
<feature type="compositionally biased region" description="Low complexity" evidence="1">
    <location>
        <begin position="80"/>
        <end position="112"/>
    </location>
</feature>
<name>A0A1B6LY77_9HEMI</name>
<gene>
    <name evidence="2" type="ORF">g.9091</name>
</gene>
<evidence type="ECO:0000256" key="1">
    <source>
        <dbReference type="SAM" id="MobiDB-lite"/>
    </source>
</evidence>
<feature type="region of interest" description="Disordered" evidence="1">
    <location>
        <begin position="33"/>
        <end position="112"/>
    </location>
</feature>
<protein>
    <submittedName>
        <fullName evidence="2">Uncharacterized protein</fullName>
    </submittedName>
</protein>
<reference evidence="2" key="1">
    <citation type="submission" date="2015-11" db="EMBL/GenBank/DDBJ databases">
        <title>De novo transcriptome assembly of four potential Pierce s Disease insect vectors from Arizona vineyards.</title>
        <authorList>
            <person name="Tassone E.E."/>
        </authorList>
    </citation>
    <scope>NUCLEOTIDE SEQUENCE</scope>
</reference>